<accession>D5H7Q0</accession>
<dbReference type="AlphaFoldDB" id="D5H7Q0"/>
<evidence type="ECO:0000313" key="3">
    <source>
        <dbReference type="Proteomes" id="UP000000933"/>
    </source>
</evidence>
<dbReference type="RefSeq" id="WP_013061533.1">
    <property type="nucleotide sequence ID" value="NC_014032.1"/>
</dbReference>
<evidence type="ECO:0000256" key="1">
    <source>
        <dbReference type="SAM" id="MobiDB-lite"/>
    </source>
</evidence>
<gene>
    <name evidence="2" type="ordered locus">SRM_01134</name>
</gene>
<reference evidence="2 3" key="1">
    <citation type="journal article" date="2010" name="ISME J.">
        <title>Fine-scale evolution: genomic, phenotypic and ecological differentiation in two coexisting Salinibacter ruber strains.</title>
        <authorList>
            <person name="Pena A."/>
            <person name="Teeling H."/>
            <person name="Huerta-Cepas J."/>
            <person name="Santos F."/>
            <person name="Yarza P."/>
            <person name="Brito-Echeverria J."/>
            <person name="Lucio M."/>
            <person name="Schmitt-Kopplin P."/>
            <person name="Meseguer I."/>
            <person name="Schenowitz C."/>
            <person name="Dossat C."/>
            <person name="Barbe V."/>
            <person name="Dopazo J."/>
            <person name="Rossello-Mora R."/>
            <person name="Schuler M."/>
            <person name="Glockner F.O."/>
            <person name="Amann R."/>
            <person name="Gabaldon T."/>
            <person name="Anton J."/>
        </authorList>
    </citation>
    <scope>NUCLEOTIDE SEQUENCE [LARGE SCALE GENOMIC DNA]</scope>
    <source>
        <strain evidence="2 3">M8</strain>
    </source>
</reference>
<name>D5H7Q0_SALRM</name>
<dbReference type="EMBL" id="FP565814">
    <property type="protein sequence ID" value="CBH24055.1"/>
    <property type="molecule type" value="Genomic_DNA"/>
</dbReference>
<dbReference type="KEGG" id="srm:SRM_01134"/>
<feature type="region of interest" description="Disordered" evidence="1">
    <location>
        <begin position="163"/>
        <end position="186"/>
    </location>
</feature>
<dbReference type="Proteomes" id="UP000000933">
    <property type="component" value="Chromosome"/>
</dbReference>
<protein>
    <submittedName>
        <fullName evidence="2">Uncharacterized protein</fullName>
    </submittedName>
</protein>
<feature type="compositionally biased region" description="Polar residues" evidence="1">
    <location>
        <begin position="49"/>
        <end position="58"/>
    </location>
</feature>
<organism evidence="2 3">
    <name type="scientific">Salinibacter ruber (strain M8)</name>
    <dbReference type="NCBI Taxonomy" id="761659"/>
    <lineage>
        <taxon>Bacteria</taxon>
        <taxon>Pseudomonadati</taxon>
        <taxon>Rhodothermota</taxon>
        <taxon>Rhodothermia</taxon>
        <taxon>Rhodothermales</taxon>
        <taxon>Salinibacteraceae</taxon>
        <taxon>Salinibacter</taxon>
    </lineage>
</organism>
<reference evidence="3" key="2">
    <citation type="submission" date="2010-04" db="EMBL/GenBank/DDBJ databases">
        <title>Genome sequence of Salinibacter ruber M8.</title>
        <authorList>
            <consortium name="Genoscope"/>
        </authorList>
    </citation>
    <scope>NUCLEOTIDE SEQUENCE [LARGE SCALE GENOMIC DNA]</scope>
    <source>
        <strain evidence="3">M8</strain>
    </source>
</reference>
<dbReference type="HOGENOM" id="CLU_1516887_0_0_10"/>
<evidence type="ECO:0000313" key="2">
    <source>
        <dbReference type="EMBL" id="CBH24055.1"/>
    </source>
</evidence>
<proteinExistence type="predicted"/>
<feature type="region of interest" description="Disordered" evidence="1">
    <location>
        <begin position="37"/>
        <end position="63"/>
    </location>
</feature>
<sequence>MIRSNPSVFEGPTLSILGRLLGGVLVGGGLVLGGGCDSVPAPDRDQRRPSVTSLQVSPDSLHESDLAPEEIEDSLAQVEVDVSARAADPDGTVERVVFVFEPSSNPRRTISGTLSAVEPPVYGGTLPLSVPLVDEVYTVRVFAVDDDSLSGNQVTGQFRFVPTDTSGAGGGENALRMQLHRRPDDS</sequence>